<name>A0A0E0ACR8_9ORYZ</name>
<dbReference type="EnsemblPlants" id="OGLUM06G24680.1">
    <property type="protein sequence ID" value="OGLUM06G24680.1"/>
    <property type="gene ID" value="OGLUM06G24680"/>
</dbReference>
<dbReference type="Proteomes" id="UP000026961">
    <property type="component" value="Chromosome 6"/>
</dbReference>
<dbReference type="AlphaFoldDB" id="A0A0E0ACR8"/>
<dbReference type="HOGENOM" id="CLU_1763588_0_0_1"/>
<feature type="compositionally biased region" description="Low complexity" evidence="1">
    <location>
        <begin position="33"/>
        <end position="44"/>
    </location>
</feature>
<sequence length="148" mass="16263">YPVLPIFFSLHLVLPSWQRHQRSRRVLALVSPPSSLRRPSAPGRPRGGDARRSSSQGWSGDGQAERSRWRLVARPILATALLGAEYARWWLTARLLKTAVVGAERRAPAPSCELCLTAPAPPHPGPPRDCASSAPVFCVGGERRRIFV</sequence>
<reference evidence="2" key="1">
    <citation type="submission" date="2015-04" db="UniProtKB">
        <authorList>
            <consortium name="EnsemblPlants"/>
        </authorList>
    </citation>
    <scope>IDENTIFICATION</scope>
</reference>
<protein>
    <submittedName>
        <fullName evidence="2">Uncharacterized protein</fullName>
    </submittedName>
</protein>
<accession>A0A0E0ACR8</accession>
<proteinExistence type="predicted"/>
<evidence type="ECO:0000256" key="1">
    <source>
        <dbReference type="SAM" id="MobiDB-lite"/>
    </source>
</evidence>
<evidence type="ECO:0000313" key="2">
    <source>
        <dbReference type="EnsemblPlants" id="OGLUM06G24680.1"/>
    </source>
</evidence>
<dbReference type="Gramene" id="OGLUM06G24680.1">
    <property type="protein sequence ID" value="OGLUM06G24680.1"/>
    <property type="gene ID" value="OGLUM06G24680"/>
</dbReference>
<evidence type="ECO:0000313" key="3">
    <source>
        <dbReference type="Proteomes" id="UP000026961"/>
    </source>
</evidence>
<keyword evidence="3" id="KW-1185">Reference proteome</keyword>
<reference evidence="2" key="2">
    <citation type="submission" date="2018-05" db="EMBL/GenBank/DDBJ databases">
        <title>OgluRS3 (Oryza glumaepatula Reference Sequence Version 3).</title>
        <authorList>
            <person name="Zhang J."/>
            <person name="Kudrna D."/>
            <person name="Lee S."/>
            <person name="Talag J."/>
            <person name="Welchert J."/>
            <person name="Wing R.A."/>
        </authorList>
    </citation>
    <scope>NUCLEOTIDE SEQUENCE [LARGE SCALE GENOMIC DNA]</scope>
</reference>
<feature type="region of interest" description="Disordered" evidence="1">
    <location>
        <begin position="33"/>
        <end position="66"/>
    </location>
</feature>
<organism evidence="2">
    <name type="scientific">Oryza glumipatula</name>
    <dbReference type="NCBI Taxonomy" id="40148"/>
    <lineage>
        <taxon>Eukaryota</taxon>
        <taxon>Viridiplantae</taxon>
        <taxon>Streptophyta</taxon>
        <taxon>Embryophyta</taxon>
        <taxon>Tracheophyta</taxon>
        <taxon>Spermatophyta</taxon>
        <taxon>Magnoliopsida</taxon>
        <taxon>Liliopsida</taxon>
        <taxon>Poales</taxon>
        <taxon>Poaceae</taxon>
        <taxon>BOP clade</taxon>
        <taxon>Oryzoideae</taxon>
        <taxon>Oryzeae</taxon>
        <taxon>Oryzinae</taxon>
        <taxon>Oryza</taxon>
    </lineage>
</organism>